<feature type="chain" id="PRO_5016438210" evidence="9">
    <location>
        <begin position="25"/>
        <end position="711"/>
    </location>
</feature>
<keyword evidence="9" id="KW-0732">Signal</keyword>
<proteinExistence type="inferred from homology"/>
<feature type="region of interest" description="Disordered" evidence="8">
    <location>
        <begin position="636"/>
        <end position="673"/>
    </location>
</feature>
<dbReference type="RefSeq" id="XP_025353713.1">
    <property type="nucleotide sequence ID" value="XM_025502573.1"/>
</dbReference>
<feature type="domain" description="Glucose-methanol-choline oxidoreductase N-terminal" evidence="10">
    <location>
        <begin position="337"/>
        <end position="351"/>
    </location>
</feature>
<dbReference type="Gene3D" id="3.50.50.60">
    <property type="entry name" value="FAD/NAD(P)-binding domain"/>
    <property type="match status" value="1"/>
</dbReference>
<dbReference type="Proteomes" id="UP000245771">
    <property type="component" value="Unassembled WGS sequence"/>
</dbReference>
<keyword evidence="5" id="KW-0560">Oxidoreductase</keyword>
<dbReference type="InParanoid" id="A0A316VBQ6"/>
<dbReference type="InterPro" id="IPR007867">
    <property type="entry name" value="GMC_OxRtase_C"/>
</dbReference>
<dbReference type="SUPFAM" id="SSF51905">
    <property type="entry name" value="FAD/NAD(P)-binding domain"/>
    <property type="match status" value="1"/>
</dbReference>
<evidence type="ECO:0000256" key="4">
    <source>
        <dbReference type="ARBA" id="ARBA00022827"/>
    </source>
</evidence>
<dbReference type="STRING" id="1280837.A0A316VBQ6"/>
<feature type="compositionally biased region" description="Low complexity" evidence="8">
    <location>
        <begin position="645"/>
        <end position="666"/>
    </location>
</feature>
<feature type="active site" description="Proton acceptor" evidence="6">
    <location>
        <position position="617"/>
    </location>
</feature>
<dbReference type="SUPFAM" id="SSF54373">
    <property type="entry name" value="FAD-linked reductases, C-terminal domain"/>
    <property type="match status" value="1"/>
</dbReference>
<name>A0A316VBQ6_9BASI</name>
<dbReference type="Pfam" id="PF00732">
    <property type="entry name" value="GMC_oxred_N"/>
    <property type="match status" value="1"/>
</dbReference>
<dbReference type="Gene3D" id="4.10.450.10">
    <property type="entry name" value="Glucose Oxidase, domain 2"/>
    <property type="match status" value="1"/>
</dbReference>
<evidence type="ECO:0000256" key="8">
    <source>
        <dbReference type="SAM" id="MobiDB-lite"/>
    </source>
</evidence>
<dbReference type="PROSITE" id="PS00624">
    <property type="entry name" value="GMC_OXRED_2"/>
    <property type="match status" value="1"/>
</dbReference>
<dbReference type="InterPro" id="IPR027424">
    <property type="entry name" value="Glucose_Oxidase_domain_2"/>
</dbReference>
<evidence type="ECO:0000256" key="1">
    <source>
        <dbReference type="ARBA" id="ARBA00001974"/>
    </source>
</evidence>
<organism evidence="11 12">
    <name type="scientific">Meira miltonrushii</name>
    <dbReference type="NCBI Taxonomy" id="1280837"/>
    <lineage>
        <taxon>Eukaryota</taxon>
        <taxon>Fungi</taxon>
        <taxon>Dikarya</taxon>
        <taxon>Basidiomycota</taxon>
        <taxon>Ustilaginomycotina</taxon>
        <taxon>Exobasidiomycetes</taxon>
        <taxon>Exobasidiales</taxon>
        <taxon>Brachybasidiaceae</taxon>
        <taxon>Meira</taxon>
    </lineage>
</organism>
<dbReference type="InterPro" id="IPR000172">
    <property type="entry name" value="GMC_OxRdtase_N"/>
</dbReference>
<dbReference type="PIRSF" id="PIRSF000137">
    <property type="entry name" value="Alcohol_oxidase"/>
    <property type="match status" value="1"/>
</dbReference>
<evidence type="ECO:0000256" key="2">
    <source>
        <dbReference type="ARBA" id="ARBA00010790"/>
    </source>
</evidence>
<feature type="signal peptide" evidence="9">
    <location>
        <begin position="1"/>
        <end position="24"/>
    </location>
</feature>
<evidence type="ECO:0000259" key="10">
    <source>
        <dbReference type="PROSITE" id="PS00624"/>
    </source>
</evidence>
<dbReference type="OrthoDB" id="269227at2759"/>
<dbReference type="InterPro" id="IPR036188">
    <property type="entry name" value="FAD/NAD-bd_sf"/>
</dbReference>
<dbReference type="EMBL" id="KZ819604">
    <property type="protein sequence ID" value="PWN33411.1"/>
    <property type="molecule type" value="Genomic_DNA"/>
</dbReference>
<accession>A0A316VBQ6</accession>
<dbReference type="GeneID" id="37024354"/>
<protein>
    <submittedName>
        <fullName evidence="11">Alcohol oxidase</fullName>
    </submittedName>
</protein>
<dbReference type="PANTHER" id="PTHR11552">
    <property type="entry name" value="GLUCOSE-METHANOL-CHOLINE GMC OXIDOREDUCTASE"/>
    <property type="match status" value="1"/>
</dbReference>
<keyword evidence="3" id="KW-0285">Flavoprotein</keyword>
<dbReference type="GO" id="GO:0016614">
    <property type="term" value="F:oxidoreductase activity, acting on CH-OH group of donors"/>
    <property type="evidence" value="ECO:0007669"/>
    <property type="project" value="InterPro"/>
</dbReference>
<gene>
    <name evidence="11" type="ORF">FA14DRAFT_61936</name>
</gene>
<comment type="similarity">
    <text evidence="2">Belongs to the GMC oxidoreductase family.</text>
</comment>
<evidence type="ECO:0000256" key="9">
    <source>
        <dbReference type="SAM" id="SignalP"/>
    </source>
</evidence>
<dbReference type="InterPro" id="IPR012132">
    <property type="entry name" value="GMC_OxRdtase"/>
</dbReference>
<dbReference type="PANTHER" id="PTHR11552:SF218">
    <property type="entry name" value="GLUCOSE-METHANOL-CHOLINE OXIDOREDUCTASE N-TERMINAL DOMAIN-CONTAINING PROTEIN"/>
    <property type="match status" value="1"/>
</dbReference>
<dbReference type="Gene3D" id="3.30.560.10">
    <property type="entry name" value="Glucose Oxidase, domain 3"/>
    <property type="match status" value="1"/>
</dbReference>
<comment type="cofactor">
    <cofactor evidence="1 7">
        <name>FAD</name>
        <dbReference type="ChEBI" id="CHEBI:57692"/>
    </cofactor>
</comment>
<feature type="binding site" evidence="7">
    <location>
        <position position="294"/>
    </location>
    <ligand>
        <name>FAD</name>
        <dbReference type="ChEBI" id="CHEBI:57692"/>
    </ligand>
</feature>
<evidence type="ECO:0000256" key="7">
    <source>
        <dbReference type="PIRSR" id="PIRSR000137-2"/>
    </source>
</evidence>
<keyword evidence="12" id="KW-1185">Reference proteome</keyword>
<evidence type="ECO:0000313" key="11">
    <source>
        <dbReference type="EMBL" id="PWN33411.1"/>
    </source>
</evidence>
<feature type="active site" description="Proton donor" evidence="6">
    <location>
        <position position="574"/>
    </location>
</feature>
<dbReference type="GO" id="GO:0050660">
    <property type="term" value="F:flavin adenine dinucleotide binding"/>
    <property type="evidence" value="ECO:0007669"/>
    <property type="project" value="InterPro"/>
</dbReference>
<keyword evidence="4 7" id="KW-0274">FAD</keyword>
<evidence type="ECO:0000256" key="6">
    <source>
        <dbReference type="PIRSR" id="PIRSR000137-1"/>
    </source>
</evidence>
<reference evidence="11 12" key="1">
    <citation type="journal article" date="2018" name="Mol. Biol. Evol.">
        <title>Broad Genomic Sampling Reveals a Smut Pathogenic Ancestry of the Fungal Clade Ustilaginomycotina.</title>
        <authorList>
            <person name="Kijpornyongpan T."/>
            <person name="Mondo S.J."/>
            <person name="Barry K."/>
            <person name="Sandor L."/>
            <person name="Lee J."/>
            <person name="Lipzen A."/>
            <person name="Pangilinan J."/>
            <person name="LaButti K."/>
            <person name="Hainaut M."/>
            <person name="Henrissat B."/>
            <person name="Grigoriev I.V."/>
            <person name="Spatafora J.W."/>
            <person name="Aime M.C."/>
        </authorList>
    </citation>
    <scope>NUCLEOTIDE SEQUENCE [LARGE SCALE GENOMIC DNA]</scope>
    <source>
        <strain evidence="11 12">MCA 3882</strain>
    </source>
</reference>
<feature type="binding site" evidence="7">
    <location>
        <position position="142"/>
    </location>
    <ligand>
        <name>FAD</name>
        <dbReference type="ChEBI" id="CHEBI:57692"/>
    </ligand>
</feature>
<evidence type="ECO:0000256" key="3">
    <source>
        <dbReference type="ARBA" id="ARBA00022630"/>
    </source>
</evidence>
<evidence type="ECO:0000256" key="5">
    <source>
        <dbReference type="ARBA" id="ARBA00023002"/>
    </source>
</evidence>
<evidence type="ECO:0000313" key="12">
    <source>
        <dbReference type="Proteomes" id="UP000245771"/>
    </source>
</evidence>
<sequence length="711" mass="74951">MAKSSRLSSFILITFAILISTALASTLRREGVQFGKRQWQKIATRDVTGDGSSVDGQTFDYIIVGGGLAGLTVANRISEDPAYSVLVIEAGPDIYGADQSKFLVPAGNLYNTAVGTQYDWQWLTSSQSNLNGRQLHWPRGKVLGGSSSINGLYMIRASKIEHDAWASLNNATDKWDWDHMLAAMKKSEDFQEPAQQVRQAVPSLGWDSTSHGTDGPVHVGWPAVSYPAIEGFLQGNAQTGTPISVNPDNGESWGAFVGTSAIDNSNWQRSSSRTAYLNGADQRPNLHVLTGNQVTKILTKGSESDGGVNATGVQFAQYSGDQIRTAYARREVILSGGAINSPALLQLSGIGDAQQLQNVGVDSVIDLPGVGHNVQDHLSWSISYAPGEGVEMPAASVTGNAQADSFVNSATSYVNTTTLFGADGAQQLINQARSGLDNAINSANVRDEVKAAYRATMNTQINDVFSSAIGPIEILHALTYGTIQLQVALQHPLSRGSILINSADPFNGPTIDPGYLNSDIDLQMLRAGFKQARKIGQSSAMSNYLGQELSPGPSTQSDAQWNDYIRNNVATEYHPSSGCSMLPRAQGGVVDPNLLVYGTKNLRVIDSSIPPLAVSAHLMTIVYGLAEIGSEIVINARQPPPSADNGQNNNNSSGNNGASGGNTNTDGGSGGNTNTGGSNLGIASSAWASSFSISGGVIATLSMSLATLLLL</sequence>
<dbReference type="AlphaFoldDB" id="A0A316VBQ6"/>
<dbReference type="Pfam" id="PF05199">
    <property type="entry name" value="GMC_oxred_C"/>
    <property type="match status" value="1"/>
</dbReference>